<reference evidence="1 2" key="1">
    <citation type="submission" date="2019-08" db="EMBL/GenBank/DDBJ databases">
        <title>Genome sequencing of Paenibacillus faecis DSM 23593(T).</title>
        <authorList>
            <person name="Kook J.-K."/>
            <person name="Park S.-N."/>
            <person name="Lim Y.K."/>
        </authorList>
    </citation>
    <scope>NUCLEOTIDE SEQUENCE [LARGE SCALE GENOMIC DNA]</scope>
    <source>
        <strain evidence="1 2">DSM 23593</strain>
    </source>
</reference>
<evidence type="ECO:0000313" key="1">
    <source>
        <dbReference type="EMBL" id="TYA10971.1"/>
    </source>
</evidence>
<dbReference type="OrthoDB" id="2626556at2"/>
<sequence length="115" mass="13240">MYECFYAGARHAVQASKSEMVQHAEEIKALIDTLHFNVEVIAVNRFYKWDFIGRPLIGGFAGSLHVYVARPDKDTIRRDYEFRGYGGDVWEQAPNFVQLKDLENGQVEPEQLALF</sequence>
<dbReference type="EMBL" id="VSDO01000005">
    <property type="protein sequence ID" value="TYA10971.1"/>
    <property type="molecule type" value="Genomic_DNA"/>
</dbReference>
<proteinExistence type="predicted"/>
<dbReference type="Proteomes" id="UP000325218">
    <property type="component" value="Unassembled WGS sequence"/>
</dbReference>
<dbReference type="AlphaFoldDB" id="A0A5D0CM75"/>
<protein>
    <submittedName>
        <fullName evidence="1">Uncharacterized protein</fullName>
    </submittedName>
</protein>
<dbReference type="RefSeq" id="WP_148457151.1">
    <property type="nucleotide sequence ID" value="NZ_VSDO01000005.1"/>
</dbReference>
<gene>
    <name evidence="1" type="ORF">FRY98_24710</name>
</gene>
<organism evidence="1 2">
    <name type="scientific">Paenibacillus faecis</name>
    <dbReference type="NCBI Taxonomy" id="862114"/>
    <lineage>
        <taxon>Bacteria</taxon>
        <taxon>Bacillati</taxon>
        <taxon>Bacillota</taxon>
        <taxon>Bacilli</taxon>
        <taxon>Bacillales</taxon>
        <taxon>Paenibacillaceae</taxon>
        <taxon>Paenibacillus</taxon>
    </lineage>
</organism>
<keyword evidence="2" id="KW-1185">Reference proteome</keyword>
<evidence type="ECO:0000313" key="2">
    <source>
        <dbReference type="Proteomes" id="UP000325218"/>
    </source>
</evidence>
<accession>A0A5D0CM75</accession>
<name>A0A5D0CM75_9BACL</name>
<comment type="caution">
    <text evidence="1">The sequence shown here is derived from an EMBL/GenBank/DDBJ whole genome shotgun (WGS) entry which is preliminary data.</text>
</comment>